<dbReference type="InterPro" id="IPR036291">
    <property type="entry name" value="NAD(P)-bd_dom_sf"/>
</dbReference>
<feature type="domain" description="Ketoreductase" evidence="4">
    <location>
        <begin position="8"/>
        <end position="192"/>
    </location>
</feature>
<dbReference type="PRINTS" id="PR00081">
    <property type="entry name" value="GDHRDH"/>
</dbReference>
<protein>
    <submittedName>
        <fullName evidence="5">Short-subunit dehydrogenase</fullName>
    </submittedName>
</protein>
<evidence type="ECO:0000313" key="5">
    <source>
        <dbReference type="EMBL" id="MBB6429423.1"/>
    </source>
</evidence>
<keyword evidence="6" id="KW-1185">Reference proteome</keyword>
<reference evidence="5 6" key="1">
    <citation type="submission" date="2020-08" db="EMBL/GenBank/DDBJ databases">
        <title>Genomic Encyclopedia of Type Strains, Phase IV (KMG-IV): sequencing the most valuable type-strain genomes for metagenomic binning, comparative biology and taxonomic classification.</title>
        <authorList>
            <person name="Goeker M."/>
        </authorList>
    </citation>
    <scope>NUCLEOTIDE SEQUENCE [LARGE SCALE GENOMIC DNA]</scope>
    <source>
        <strain evidence="5 6">DSM 103725</strain>
    </source>
</reference>
<dbReference type="AlphaFoldDB" id="A0A7X0LKY2"/>
<dbReference type="Proteomes" id="UP000541810">
    <property type="component" value="Unassembled WGS sequence"/>
</dbReference>
<evidence type="ECO:0000313" key="6">
    <source>
        <dbReference type="Proteomes" id="UP000541810"/>
    </source>
</evidence>
<dbReference type="SUPFAM" id="SSF51735">
    <property type="entry name" value="NAD(P)-binding Rossmann-fold domains"/>
    <property type="match status" value="1"/>
</dbReference>
<dbReference type="Pfam" id="PF00106">
    <property type="entry name" value="adh_short"/>
    <property type="match status" value="1"/>
</dbReference>
<dbReference type="PANTHER" id="PTHR44196">
    <property type="entry name" value="DEHYDROGENASE/REDUCTASE SDR FAMILY MEMBER 7B"/>
    <property type="match status" value="1"/>
</dbReference>
<organism evidence="5 6">
    <name type="scientific">Algisphaera agarilytica</name>
    <dbReference type="NCBI Taxonomy" id="1385975"/>
    <lineage>
        <taxon>Bacteria</taxon>
        <taxon>Pseudomonadati</taxon>
        <taxon>Planctomycetota</taxon>
        <taxon>Phycisphaerae</taxon>
        <taxon>Phycisphaerales</taxon>
        <taxon>Phycisphaeraceae</taxon>
        <taxon>Algisphaera</taxon>
    </lineage>
</organism>
<dbReference type="EMBL" id="JACHGY010000001">
    <property type="protein sequence ID" value="MBB6429423.1"/>
    <property type="molecule type" value="Genomic_DNA"/>
</dbReference>
<dbReference type="PANTHER" id="PTHR44196:SF1">
    <property type="entry name" value="DEHYDROGENASE_REDUCTASE SDR FAMILY MEMBER 7B"/>
    <property type="match status" value="1"/>
</dbReference>
<dbReference type="Gene3D" id="3.40.50.720">
    <property type="entry name" value="NAD(P)-binding Rossmann-like Domain"/>
    <property type="match status" value="1"/>
</dbReference>
<dbReference type="GO" id="GO:0016020">
    <property type="term" value="C:membrane"/>
    <property type="evidence" value="ECO:0007669"/>
    <property type="project" value="TreeGrafter"/>
</dbReference>
<comment type="caution">
    <text evidence="5">The sequence shown here is derived from an EMBL/GenBank/DDBJ whole genome shotgun (WGS) entry which is preliminary data.</text>
</comment>
<accession>A0A7X0LKY2</accession>
<name>A0A7X0LKY2_9BACT</name>
<proteinExistence type="inferred from homology"/>
<dbReference type="GO" id="GO:0016491">
    <property type="term" value="F:oxidoreductase activity"/>
    <property type="evidence" value="ECO:0007669"/>
    <property type="project" value="UniProtKB-KW"/>
</dbReference>
<dbReference type="SMART" id="SM00822">
    <property type="entry name" value="PKS_KR"/>
    <property type="match status" value="1"/>
</dbReference>
<dbReference type="InterPro" id="IPR002347">
    <property type="entry name" value="SDR_fam"/>
</dbReference>
<evidence type="ECO:0000256" key="3">
    <source>
        <dbReference type="SAM" id="MobiDB-lite"/>
    </source>
</evidence>
<sequence>MPRNLRDKVILISGASAGIGKATALACAWEGMNVSIFARRASKLQGVAKQVSDLNQRAHFFTGNIANPEDVKAWVSEAYDTFGRVDAVYANAGYGFITPVMDMTLTEHRAMFEVNYFGTVHLLRQAMPYLANTEDGLKHMLVCSSCLSEVGPPGSGVYAATKAAQDMLAQSMRAELAGEGFSVTSVHPVGTKTEFFEQAKRQTPDEHADRIETPSFLMQTPEHVAKRIVGSLKRPKAEVWPMRTARFAAAVATAFPGFTAWALRRGYEKKTAKAASAAQRSGDAEPTKGP</sequence>
<gene>
    <name evidence="5" type="ORF">HNQ40_001229</name>
</gene>
<dbReference type="RefSeq" id="WP_184677002.1">
    <property type="nucleotide sequence ID" value="NZ_JACHGY010000001.1"/>
</dbReference>
<comment type="similarity">
    <text evidence="1">Belongs to the short-chain dehydrogenases/reductases (SDR) family.</text>
</comment>
<evidence type="ECO:0000256" key="1">
    <source>
        <dbReference type="ARBA" id="ARBA00006484"/>
    </source>
</evidence>
<keyword evidence="2" id="KW-0560">Oxidoreductase</keyword>
<feature type="region of interest" description="Disordered" evidence="3">
    <location>
        <begin position="271"/>
        <end position="290"/>
    </location>
</feature>
<evidence type="ECO:0000259" key="4">
    <source>
        <dbReference type="SMART" id="SM00822"/>
    </source>
</evidence>
<dbReference type="InterPro" id="IPR057326">
    <property type="entry name" value="KR_dom"/>
</dbReference>
<evidence type="ECO:0000256" key="2">
    <source>
        <dbReference type="ARBA" id="ARBA00023002"/>
    </source>
</evidence>